<gene>
    <name evidence="1" type="ORF">SDC9_87104</name>
</gene>
<protein>
    <submittedName>
        <fullName evidence="1">Uncharacterized protein</fullName>
    </submittedName>
</protein>
<comment type="caution">
    <text evidence="1">The sequence shown here is derived from an EMBL/GenBank/DDBJ whole genome shotgun (WGS) entry which is preliminary data.</text>
</comment>
<dbReference type="AlphaFoldDB" id="A0A644ZHW0"/>
<organism evidence="1">
    <name type="scientific">bioreactor metagenome</name>
    <dbReference type="NCBI Taxonomy" id="1076179"/>
    <lineage>
        <taxon>unclassified sequences</taxon>
        <taxon>metagenomes</taxon>
        <taxon>ecological metagenomes</taxon>
    </lineage>
</organism>
<sequence length="201" mass="23072">MILIRNEAQSPDIRSFQATVRKMLSNFIRQKNRSVTEKDQKLPIAYVNIVDIPMQKDIEEILKNVRKINWLKFRFFPLNNDLNTVPFAEDITKEMKKIECKHANAQFISPDSKSEVKALINQSAGLAVATLEIIDSNGNKTKIKENQFTSNRKIKITQNISPEHDNFIVEQAKKDLVITPVSSANSLLYETFKPVIEKLID</sequence>
<name>A0A644ZHW0_9ZZZZ</name>
<proteinExistence type="predicted"/>
<reference evidence="1" key="1">
    <citation type="submission" date="2019-08" db="EMBL/GenBank/DDBJ databases">
        <authorList>
            <person name="Kucharzyk K."/>
            <person name="Murdoch R.W."/>
            <person name="Higgins S."/>
            <person name="Loffler F."/>
        </authorList>
    </citation>
    <scope>NUCLEOTIDE SEQUENCE</scope>
</reference>
<evidence type="ECO:0000313" key="1">
    <source>
        <dbReference type="EMBL" id="MPM40460.1"/>
    </source>
</evidence>
<accession>A0A644ZHW0</accession>
<dbReference type="EMBL" id="VSSQ01009008">
    <property type="protein sequence ID" value="MPM40460.1"/>
    <property type="molecule type" value="Genomic_DNA"/>
</dbReference>